<feature type="chain" id="PRO_5037107122" evidence="2">
    <location>
        <begin position="26"/>
        <end position="386"/>
    </location>
</feature>
<organism evidence="3 4">
    <name type="scientific">Diplocloster agilis</name>
    <dbReference type="NCBI Taxonomy" id="2850323"/>
    <lineage>
        <taxon>Bacteria</taxon>
        <taxon>Bacillati</taxon>
        <taxon>Bacillota</taxon>
        <taxon>Clostridia</taxon>
        <taxon>Lachnospirales</taxon>
        <taxon>Lachnospiraceae</taxon>
        <taxon>Diplocloster</taxon>
    </lineage>
</organism>
<keyword evidence="2" id="KW-0732">Signal</keyword>
<dbReference type="Pfam" id="PF06207">
    <property type="entry name" value="DUF1002"/>
    <property type="match status" value="1"/>
</dbReference>
<comment type="caution">
    <text evidence="3">The sequence shown here is derived from an EMBL/GenBank/DDBJ whole genome shotgun (WGS) entry which is preliminary data.</text>
</comment>
<feature type="compositionally biased region" description="Pro residues" evidence="1">
    <location>
        <begin position="51"/>
        <end position="79"/>
    </location>
</feature>
<evidence type="ECO:0000313" key="3">
    <source>
        <dbReference type="EMBL" id="MBU9736715.1"/>
    </source>
</evidence>
<dbReference type="InterPro" id="IPR009343">
    <property type="entry name" value="DUF1002"/>
</dbReference>
<keyword evidence="4" id="KW-1185">Reference proteome</keyword>
<proteinExistence type="predicted"/>
<evidence type="ECO:0000313" key="4">
    <source>
        <dbReference type="Proteomes" id="UP000712157"/>
    </source>
</evidence>
<evidence type="ECO:0000256" key="1">
    <source>
        <dbReference type="SAM" id="MobiDB-lite"/>
    </source>
</evidence>
<accession>A0A949JWZ7</accession>
<feature type="signal peptide" evidence="2">
    <location>
        <begin position="1"/>
        <end position="25"/>
    </location>
</feature>
<gene>
    <name evidence="3" type="ORF">KTH89_09205</name>
</gene>
<reference evidence="3" key="1">
    <citation type="submission" date="2021-06" db="EMBL/GenBank/DDBJ databases">
        <title>Description of novel taxa of the family Lachnospiraceae.</title>
        <authorList>
            <person name="Chaplin A.V."/>
            <person name="Sokolova S.R."/>
            <person name="Pikina A.P."/>
            <person name="Korzhanova M."/>
            <person name="Belova V."/>
            <person name="Korostin D."/>
            <person name="Efimov B.A."/>
        </authorList>
    </citation>
    <scope>NUCLEOTIDE SEQUENCE</scope>
    <source>
        <strain evidence="3">ASD5720</strain>
    </source>
</reference>
<feature type="compositionally biased region" description="Low complexity" evidence="1">
    <location>
        <begin position="29"/>
        <end position="50"/>
    </location>
</feature>
<dbReference type="EMBL" id="JAHQCW010000012">
    <property type="protein sequence ID" value="MBU9736715.1"/>
    <property type="molecule type" value="Genomic_DNA"/>
</dbReference>
<feature type="region of interest" description="Disordered" evidence="1">
    <location>
        <begin position="29"/>
        <end position="123"/>
    </location>
</feature>
<protein>
    <submittedName>
        <fullName evidence="3">DUF1002 domain-containing protein</fullName>
    </submittedName>
</protein>
<dbReference type="RefSeq" id="WP_158345668.1">
    <property type="nucleotide sequence ID" value="NZ_JAHQCW010000012.1"/>
</dbReference>
<name>A0A949JWZ7_9FIRM</name>
<sequence length="386" mass="41141">MKKKRMLAIFLAVVTLMMSTMTAFATEQPADGAQQGAEAASAEGGAQTTPTPTPEATPTPTPDEAPAATPTPTPEPTPTPAQNGASNEINNPTPTPEVTPSQTPVPTETPTQAPAPTSKPYLALGADLDDSQKATVLRLLGLEGRDLSEFDVVQVTNAEEHAYLDEFVDSKLIGSKSWSSVLINKLDKGSGINVSCFNINYCTENMYRNALVTAGIEDANVVVAGPKPIAGTAALVGVAKAYEQMTGKELPKDSLAVANNELALTGELAKTIGDPQKVEELIALIKQYVAENGLDSDEDIMEVIDKASDKLEITLSDHDKEQLLALMKKFSELDIDVDTLLNQAKDIYDKLSGLDLDLHFDNSGIGAFFSNIWNAIKNFFASLFGK</sequence>
<feature type="compositionally biased region" description="Low complexity" evidence="1">
    <location>
        <begin position="96"/>
        <end position="118"/>
    </location>
</feature>
<evidence type="ECO:0000256" key="2">
    <source>
        <dbReference type="SAM" id="SignalP"/>
    </source>
</evidence>
<dbReference type="AlphaFoldDB" id="A0A949JWZ7"/>
<dbReference type="Proteomes" id="UP000712157">
    <property type="component" value="Unassembled WGS sequence"/>
</dbReference>
<feature type="compositionally biased region" description="Polar residues" evidence="1">
    <location>
        <begin position="82"/>
        <end position="91"/>
    </location>
</feature>